<protein>
    <recommendedName>
        <fullName evidence="10">Acetyl-coenzyme A synthetase</fullName>
    </recommendedName>
</protein>
<evidence type="ECO:0000256" key="2">
    <source>
        <dbReference type="ARBA" id="ARBA00022598"/>
    </source>
</evidence>
<dbReference type="EMBL" id="AP017424">
    <property type="protein sequence ID" value="BAU80993.1"/>
    <property type="molecule type" value="Genomic_DNA"/>
</dbReference>
<dbReference type="InterPro" id="IPR051087">
    <property type="entry name" value="Mitochondrial_ACSM"/>
</dbReference>
<dbReference type="GO" id="GO:0016405">
    <property type="term" value="F:CoA-ligase activity"/>
    <property type="evidence" value="ECO:0007669"/>
    <property type="project" value="UniProtKB-ARBA"/>
</dbReference>
<dbReference type="Proteomes" id="UP000217676">
    <property type="component" value="Chromosome"/>
</dbReference>
<proteinExistence type="inferred from homology"/>
<dbReference type="PANTHER" id="PTHR43605:SF10">
    <property type="entry name" value="ACYL-COA SYNTHETASE MEDIUM CHAIN FAMILY MEMBER 3"/>
    <property type="match status" value="1"/>
</dbReference>
<feature type="domain" description="AMP-binding enzyme C-terminal" evidence="7">
    <location>
        <begin position="455"/>
        <end position="533"/>
    </location>
</feature>
<dbReference type="Pfam" id="PF13193">
    <property type="entry name" value="AMP-binding_C"/>
    <property type="match status" value="1"/>
</dbReference>
<name>A0A160NU13_STRLU</name>
<keyword evidence="4" id="KW-0067">ATP-binding</keyword>
<dbReference type="Pfam" id="PF00501">
    <property type="entry name" value="AMP-binding"/>
    <property type="match status" value="1"/>
</dbReference>
<gene>
    <name evidence="8" type="ORF">SLA_0038</name>
</gene>
<sequence>MFRAARDTLLTHREDLDAAHEAFRWPKFTHFNWALDWFDEIARSPATAPRPALRLVGPAGPDTDESVTYGRLAARSDQVASWLRALGVERGDAVLLALGNRAAVWETTLAAIKLGAVVIPTYTTATPAELADRMTRGKVRHVIAEAAVTGRFPATGAFTRISVGAPTAGWTDYAASHTAPEGFTPAAPTAADAPLFRYFTSGTTSAPKMVEHTHTSYPVGHLTGMYWNGVTPGDLHLNISLPGWAKHAWSSFFVPFNAEATVLALPAEDAAPQRVLDVLTSRAPTTFCAPPTVWRALVAQGLGPRPPRLREAASAGEPLEQPLIEAVRDAWGIELRDGFGQTETTAQAGTTPGQRAVAGRIGRALPGYRLVLVDPETHRPVPAGHPGELCVDLTDRPAGLMAGYTGDAERTARAFASGLYHTGDLAVGDEHGHVSYLSRADDMFKSFDHRISPLELEQVLLAQPQVADAAVVPVPDPVGLWKAKAYLVPAEGWEPDARTAALVFKAVARDLPPEKQVRVVEFTGPLPRTASGKVRRAALREREPGSEYVPGD</sequence>
<reference evidence="8 9" key="1">
    <citation type="journal article" date="2016" name="Genome Announc.">
        <title>Complete Genome Sequence of Thiostrepton-Producing Streptomyces laurentii ATCC 31255.</title>
        <authorList>
            <person name="Doi K."/>
            <person name="Fujino Y."/>
            <person name="Nagayoshi Y."/>
            <person name="Ohshima T."/>
            <person name="Ogata S."/>
        </authorList>
    </citation>
    <scope>NUCLEOTIDE SEQUENCE [LARGE SCALE GENOMIC DNA]</scope>
    <source>
        <strain evidence="8 9">ATCC 31255</strain>
    </source>
</reference>
<evidence type="ECO:0000256" key="5">
    <source>
        <dbReference type="SAM" id="MobiDB-lite"/>
    </source>
</evidence>
<dbReference type="SUPFAM" id="SSF56801">
    <property type="entry name" value="Acetyl-CoA synthetase-like"/>
    <property type="match status" value="1"/>
</dbReference>
<evidence type="ECO:0008006" key="10">
    <source>
        <dbReference type="Google" id="ProtNLM"/>
    </source>
</evidence>
<evidence type="ECO:0000259" key="6">
    <source>
        <dbReference type="Pfam" id="PF00501"/>
    </source>
</evidence>
<evidence type="ECO:0000256" key="1">
    <source>
        <dbReference type="ARBA" id="ARBA00006432"/>
    </source>
</evidence>
<keyword evidence="9" id="KW-1185">Reference proteome</keyword>
<evidence type="ECO:0000313" key="8">
    <source>
        <dbReference type="EMBL" id="BAU80993.1"/>
    </source>
</evidence>
<keyword evidence="3" id="KW-0547">Nucleotide-binding</keyword>
<evidence type="ECO:0000259" key="7">
    <source>
        <dbReference type="Pfam" id="PF13193"/>
    </source>
</evidence>
<dbReference type="KEGG" id="slau:SLA_0038"/>
<dbReference type="InterPro" id="IPR025110">
    <property type="entry name" value="AMP-bd_C"/>
</dbReference>
<dbReference type="AlphaFoldDB" id="A0A160NU13"/>
<feature type="domain" description="AMP-dependent synthetase/ligase" evidence="6">
    <location>
        <begin position="57"/>
        <end position="404"/>
    </location>
</feature>
<dbReference type="GO" id="GO:0004321">
    <property type="term" value="F:fatty-acyl-CoA synthase activity"/>
    <property type="evidence" value="ECO:0007669"/>
    <property type="project" value="TreeGrafter"/>
</dbReference>
<dbReference type="InterPro" id="IPR045851">
    <property type="entry name" value="AMP-bd_C_sf"/>
</dbReference>
<dbReference type="PANTHER" id="PTHR43605">
    <property type="entry name" value="ACYL-COENZYME A SYNTHETASE"/>
    <property type="match status" value="1"/>
</dbReference>
<organism evidence="8 9">
    <name type="scientific">Streptomyces laurentii</name>
    <dbReference type="NCBI Taxonomy" id="39478"/>
    <lineage>
        <taxon>Bacteria</taxon>
        <taxon>Bacillati</taxon>
        <taxon>Actinomycetota</taxon>
        <taxon>Actinomycetes</taxon>
        <taxon>Kitasatosporales</taxon>
        <taxon>Streptomycetaceae</taxon>
        <taxon>Streptomyces</taxon>
    </lineage>
</organism>
<dbReference type="Gene3D" id="3.40.50.12780">
    <property type="entry name" value="N-terminal domain of ligase-like"/>
    <property type="match status" value="1"/>
</dbReference>
<dbReference type="GO" id="GO:0005524">
    <property type="term" value="F:ATP binding"/>
    <property type="evidence" value="ECO:0007669"/>
    <property type="project" value="UniProtKB-KW"/>
</dbReference>
<dbReference type="InterPro" id="IPR042099">
    <property type="entry name" value="ANL_N_sf"/>
</dbReference>
<evidence type="ECO:0000313" key="9">
    <source>
        <dbReference type="Proteomes" id="UP000217676"/>
    </source>
</evidence>
<dbReference type="GO" id="GO:0006633">
    <property type="term" value="P:fatty acid biosynthetic process"/>
    <property type="evidence" value="ECO:0007669"/>
    <property type="project" value="TreeGrafter"/>
</dbReference>
<dbReference type="InterPro" id="IPR000873">
    <property type="entry name" value="AMP-dep_synth/lig_dom"/>
</dbReference>
<feature type="region of interest" description="Disordered" evidence="5">
    <location>
        <begin position="530"/>
        <end position="552"/>
    </location>
</feature>
<dbReference type="GO" id="GO:0015645">
    <property type="term" value="F:fatty acid ligase activity"/>
    <property type="evidence" value="ECO:0007669"/>
    <property type="project" value="TreeGrafter"/>
</dbReference>
<accession>A0A160NU13</accession>
<comment type="similarity">
    <text evidence="1">Belongs to the ATP-dependent AMP-binding enzyme family.</text>
</comment>
<dbReference type="Gene3D" id="3.30.300.30">
    <property type="match status" value="1"/>
</dbReference>
<evidence type="ECO:0000256" key="3">
    <source>
        <dbReference type="ARBA" id="ARBA00022741"/>
    </source>
</evidence>
<dbReference type="GO" id="GO:0006637">
    <property type="term" value="P:acyl-CoA metabolic process"/>
    <property type="evidence" value="ECO:0007669"/>
    <property type="project" value="TreeGrafter"/>
</dbReference>
<evidence type="ECO:0000256" key="4">
    <source>
        <dbReference type="ARBA" id="ARBA00022840"/>
    </source>
</evidence>
<keyword evidence="2" id="KW-0436">Ligase</keyword>